<accession>A0A1U7ZMQ9</accession>
<proteinExistence type="predicted"/>
<sequence>MGKEKYGRIRTYGLGPSPTDIWGTTPGRAEALKITSEAQRELLATRKSSDERFNKMQEEMLWLQSIVAQLQETLATMASNCPSPTANQVAAPVFSISVNRQSSISSHVAPSPEVVLAPHIIDSTQENNVQARNLEGSMPKRRKTVNNSCHRVLSKSASKPEITVAQGTLLNKNSSTKVGGFELGAAFWEVHVEVPFVVEEPLMRPYGCYRTIGDAVGSSVAWLTSLVVDM</sequence>
<dbReference type="Pfam" id="PF03017">
    <property type="entry name" value="Transposase_23"/>
    <property type="match status" value="1"/>
</dbReference>
<dbReference type="InParanoid" id="A0A1U7ZMQ9"/>
<dbReference type="STRING" id="4432.A0A1U7ZMQ9"/>
<dbReference type="AlphaFoldDB" id="A0A1U7ZMQ9"/>
<reference evidence="3" key="1">
    <citation type="submission" date="2025-08" db="UniProtKB">
        <authorList>
            <consortium name="RefSeq"/>
        </authorList>
    </citation>
    <scope>IDENTIFICATION</scope>
</reference>
<dbReference type="GeneID" id="104596073"/>
<dbReference type="Proteomes" id="UP000189703">
    <property type="component" value="Unplaced"/>
</dbReference>
<dbReference type="OMA" id="MKENHAN"/>
<evidence type="ECO:0000313" key="3">
    <source>
        <dbReference type="RefSeq" id="XP_010255390.1"/>
    </source>
</evidence>
<feature type="domain" description="Transposase Tnp1/En/Spm-like" evidence="1">
    <location>
        <begin position="156"/>
        <end position="216"/>
    </location>
</feature>
<dbReference type="KEGG" id="nnu:104596073"/>
<name>A0A1U7ZMQ9_NELNU</name>
<dbReference type="InterPro" id="IPR004264">
    <property type="entry name" value="Transposase_23"/>
</dbReference>
<protein>
    <submittedName>
        <fullName evidence="3">Uncharacterized protein LOC104596073 isoform X1</fullName>
    </submittedName>
</protein>
<evidence type="ECO:0000259" key="1">
    <source>
        <dbReference type="Pfam" id="PF03017"/>
    </source>
</evidence>
<dbReference type="OrthoDB" id="1682357at2759"/>
<keyword evidence="2" id="KW-1185">Reference proteome</keyword>
<gene>
    <name evidence="3" type="primary">LOC104596073</name>
</gene>
<evidence type="ECO:0000313" key="2">
    <source>
        <dbReference type="Proteomes" id="UP000189703"/>
    </source>
</evidence>
<dbReference type="RefSeq" id="XP_010255390.1">
    <property type="nucleotide sequence ID" value="XM_010257088.1"/>
</dbReference>
<organism evidence="2 3">
    <name type="scientific">Nelumbo nucifera</name>
    <name type="common">Sacred lotus</name>
    <dbReference type="NCBI Taxonomy" id="4432"/>
    <lineage>
        <taxon>Eukaryota</taxon>
        <taxon>Viridiplantae</taxon>
        <taxon>Streptophyta</taxon>
        <taxon>Embryophyta</taxon>
        <taxon>Tracheophyta</taxon>
        <taxon>Spermatophyta</taxon>
        <taxon>Magnoliopsida</taxon>
        <taxon>Proteales</taxon>
        <taxon>Nelumbonaceae</taxon>
        <taxon>Nelumbo</taxon>
    </lineage>
</organism>